<evidence type="ECO:0000259" key="4">
    <source>
        <dbReference type="Pfam" id="PF02668"/>
    </source>
</evidence>
<evidence type="ECO:0000313" key="6">
    <source>
        <dbReference type="Proteomes" id="UP000621500"/>
    </source>
</evidence>
<feature type="domain" description="TauD/TfdA-like" evidence="4">
    <location>
        <begin position="54"/>
        <end position="287"/>
    </location>
</feature>
<dbReference type="RefSeq" id="WP_203856124.1">
    <property type="nucleotide sequence ID" value="NZ_BAAAZQ010000002.1"/>
</dbReference>
<evidence type="ECO:0000256" key="2">
    <source>
        <dbReference type="ARBA" id="ARBA00023004"/>
    </source>
</evidence>
<protein>
    <recommendedName>
        <fullName evidence="4">TauD/TfdA-like domain-containing protein</fullName>
    </recommendedName>
</protein>
<evidence type="ECO:0000256" key="3">
    <source>
        <dbReference type="SAM" id="MobiDB-lite"/>
    </source>
</evidence>
<accession>A0ABQ4EIG1</accession>
<comment type="caution">
    <text evidence="5">The sequence shown here is derived from an EMBL/GenBank/DDBJ whole genome shotgun (WGS) entry which is preliminary data.</text>
</comment>
<sequence>MSARVRSATRGTFVERADDRHVALRSSLLDGRVLPAPDLAPEAVARKDGIDGIEAVLRRQLDRHGLGLVTLEDPLVGPALLALGDRLGDVMPETDPAVRPNVESGKILHLVSAEGNTADVSRQPFATGPLSLHSEGSGRPTREQPRYVVLMCRHPGDDENAAQTVLVPFTSVDDRLRAGDREILGHLRYDRPGVPTIRRVMDGRAVYSFRDFQAGALDWVCDTGRYVPEDVPAALAALLTAMYDEGAARALRWRRGLLAVIDNTWVFHGRSAAPFRGSTRHRHLQRLRITA</sequence>
<keyword evidence="1" id="KW-0560">Oxidoreductase</keyword>
<dbReference type="Pfam" id="PF02668">
    <property type="entry name" value="TauD"/>
    <property type="match status" value="1"/>
</dbReference>
<name>A0ABQ4EIG1_9ACTN</name>
<dbReference type="EMBL" id="BONX01000004">
    <property type="protein sequence ID" value="GIG94500.1"/>
    <property type="molecule type" value="Genomic_DNA"/>
</dbReference>
<evidence type="ECO:0000256" key="1">
    <source>
        <dbReference type="ARBA" id="ARBA00023002"/>
    </source>
</evidence>
<gene>
    <name evidence="5" type="ORF">Pma05_10730</name>
</gene>
<keyword evidence="2" id="KW-0408">Iron</keyword>
<proteinExistence type="predicted"/>
<dbReference type="Proteomes" id="UP000621500">
    <property type="component" value="Unassembled WGS sequence"/>
</dbReference>
<dbReference type="InterPro" id="IPR042098">
    <property type="entry name" value="TauD-like_sf"/>
</dbReference>
<keyword evidence="6" id="KW-1185">Reference proteome</keyword>
<reference evidence="5 6" key="1">
    <citation type="submission" date="2021-01" db="EMBL/GenBank/DDBJ databases">
        <title>Whole genome shotgun sequence of Plantactinospora mayteni NBRC 109088.</title>
        <authorList>
            <person name="Komaki H."/>
            <person name="Tamura T."/>
        </authorList>
    </citation>
    <scope>NUCLEOTIDE SEQUENCE [LARGE SCALE GENOMIC DNA]</scope>
    <source>
        <strain evidence="5 6">NBRC 109088</strain>
    </source>
</reference>
<dbReference type="Gene3D" id="3.60.130.10">
    <property type="entry name" value="Clavaminate synthase-like"/>
    <property type="match status" value="1"/>
</dbReference>
<dbReference type="InterPro" id="IPR003819">
    <property type="entry name" value="TauD/TfdA-like"/>
</dbReference>
<feature type="region of interest" description="Disordered" evidence="3">
    <location>
        <begin position="120"/>
        <end position="141"/>
    </location>
</feature>
<evidence type="ECO:0000313" key="5">
    <source>
        <dbReference type="EMBL" id="GIG94500.1"/>
    </source>
</evidence>
<dbReference type="SUPFAM" id="SSF51197">
    <property type="entry name" value="Clavaminate synthase-like"/>
    <property type="match status" value="1"/>
</dbReference>
<organism evidence="5 6">
    <name type="scientific">Plantactinospora mayteni</name>
    <dbReference type="NCBI Taxonomy" id="566021"/>
    <lineage>
        <taxon>Bacteria</taxon>
        <taxon>Bacillati</taxon>
        <taxon>Actinomycetota</taxon>
        <taxon>Actinomycetes</taxon>
        <taxon>Micromonosporales</taxon>
        <taxon>Micromonosporaceae</taxon>
        <taxon>Plantactinospora</taxon>
    </lineage>
</organism>